<gene>
    <name evidence="3" type="ORF">I7X12_05510</name>
</gene>
<dbReference type="PANTHER" id="PTHR15160">
    <property type="entry name" value="VON HIPPEL-LINDAU PROTEIN"/>
    <property type="match status" value="1"/>
</dbReference>
<evidence type="ECO:0000256" key="1">
    <source>
        <dbReference type="SAM" id="MobiDB-lite"/>
    </source>
</evidence>
<dbReference type="GO" id="GO:0004518">
    <property type="term" value="F:nuclease activity"/>
    <property type="evidence" value="ECO:0007669"/>
    <property type="project" value="InterPro"/>
</dbReference>
<dbReference type="KEGG" id="hlt:I7X12_05510"/>
<evidence type="ECO:0000313" key="4">
    <source>
        <dbReference type="Proteomes" id="UP000595001"/>
    </source>
</evidence>
<evidence type="ECO:0000259" key="2">
    <source>
        <dbReference type="PROSITE" id="PS51658"/>
    </source>
</evidence>
<dbReference type="EMBL" id="CP065856">
    <property type="protein sequence ID" value="QPV64084.1"/>
    <property type="molecule type" value="Genomic_DNA"/>
</dbReference>
<organism evidence="3 4">
    <name type="scientific">Halosimplex litoreum</name>
    <dbReference type="NCBI Taxonomy" id="1198301"/>
    <lineage>
        <taxon>Archaea</taxon>
        <taxon>Methanobacteriati</taxon>
        <taxon>Methanobacteriota</taxon>
        <taxon>Stenosarchaea group</taxon>
        <taxon>Halobacteria</taxon>
        <taxon>Halobacteriales</taxon>
        <taxon>Haloarculaceae</taxon>
        <taxon>Halosimplex</taxon>
    </lineage>
</organism>
<dbReference type="RefSeq" id="WP_198062858.1">
    <property type="nucleotide sequence ID" value="NZ_CP065856.1"/>
</dbReference>
<feature type="region of interest" description="Disordered" evidence="1">
    <location>
        <begin position="136"/>
        <end position="178"/>
    </location>
</feature>
<feature type="domain" description="BFN" evidence="2">
    <location>
        <begin position="3"/>
        <end position="139"/>
    </location>
</feature>
<dbReference type="OrthoDB" id="30741at2157"/>
<sequence length="178" mass="19483">MATHEATVEGVGVGVGDDGPGHPVVLLRVREELVPIFVSADQAQSMQHALDGTPFERPLTHDLFVDMVAEFGAAIDRIRIDDLADGTFYAKVDTEQYGDEGRSEMVFDARPSDGIALALRVDCPIIVSDEVIDEAGRDPDELGFVDEEEARREHDIGEEGFDFGDDEDDPDFGDDDPF</sequence>
<dbReference type="InterPro" id="IPR003729">
    <property type="entry name" value="Bi_nuclease_dom"/>
</dbReference>
<feature type="compositionally biased region" description="Acidic residues" evidence="1">
    <location>
        <begin position="158"/>
        <end position="178"/>
    </location>
</feature>
<dbReference type="InterPro" id="IPR036104">
    <property type="entry name" value="BFN_sf"/>
</dbReference>
<reference evidence="3 4" key="1">
    <citation type="submission" date="2020-12" db="EMBL/GenBank/DDBJ databases">
        <title>Halosimplex halophilum sp. nov. and Halosimplex salinum sp. nov., two new members of the genus Halosimplex.</title>
        <authorList>
            <person name="Cui H.L."/>
        </authorList>
    </citation>
    <scope>NUCLEOTIDE SEQUENCE [LARGE SCALE GENOMIC DNA]</scope>
    <source>
        <strain evidence="3 4">YGH94</strain>
    </source>
</reference>
<dbReference type="PROSITE" id="PS51658">
    <property type="entry name" value="BFN"/>
    <property type="match status" value="1"/>
</dbReference>
<name>A0A7T3G0F0_9EURY</name>
<dbReference type="GeneID" id="60587929"/>
<protein>
    <submittedName>
        <fullName evidence="3">Bifunctional nuclease family protein</fullName>
    </submittedName>
</protein>
<proteinExistence type="predicted"/>
<keyword evidence="4" id="KW-1185">Reference proteome</keyword>
<accession>A0A7T3G0F0</accession>
<dbReference type="AlphaFoldDB" id="A0A7T3G0F0"/>
<evidence type="ECO:0000313" key="3">
    <source>
        <dbReference type="EMBL" id="QPV64084.1"/>
    </source>
</evidence>
<dbReference type="Proteomes" id="UP000595001">
    <property type="component" value="Chromosome"/>
</dbReference>
<dbReference type="PANTHER" id="PTHR15160:SF1">
    <property type="entry name" value="VON HIPPEL-LINDAU DISEASE TUMOR SUPPRESSOR"/>
    <property type="match status" value="1"/>
</dbReference>
<dbReference type="Pfam" id="PF02577">
    <property type="entry name" value="BFN_dom"/>
    <property type="match status" value="1"/>
</dbReference>
<dbReference type="SUPFAM" id="SSF103256">
    <property type="entry name" value="Hypothetical protein TM0160"/>
    <property type="match status" value="1"/>
</dbReference>
<dbReference type="Gene3D" id="3.10.690.10">
    <property type="entry name" value="Bifunctional nuclease domain"/>
    <property type="match status" value="1"/>
</dbReference>